<dbReference type="AlphaFoldDB" id="A0A8B7YF58"/>
<dbReference type="Pfam" id="PF05276">
    <property type="entry name" value="SH3BP5"/>
    <property type="match status" value="1"/>
</dbReference>
<dbReference type="PANTHER" id="PTHR19423">
    <property type="entry name" value="SH3 DOMAIN-BINDING PROTEIN 5"/>
    <property type="match status" value="1"/>
</dbReference>
<dbReference type="InterPro" id="IPR007940">
    <property type="entry name" value="SH3BP5"/>
</dbReference>
<feature type="compositionally biased region" description="Acidic residues" evidence="4">
    <location>
        <begin position="506"/>
        <end position="516"/>
    </location>
</feature>
<feature type="region of interest" description="Disordered" evidence="4">
    <location>
        <begin position="400"/>
        <end position="516"/>
    </location>
</feature>
<feature type="coiled-coil region" evidence="3">
    <location>
        <begin position="228"/>
        <end position="269"/>
    </location>
</feature>
<accession>A0A8B7YF58</accession>
<dbReference type="GO" id="GO:0035556">
    <property type="term" value="P:intracellular signal transduction"/>
    <property type="evidence" value="ECO:0007669"/>
    <property type="project" value="InterPro"/>
</dbReference>
<dbReference type="OMA" id="RTFDANW"/>
<keyword evidence="5" id="KW-1185">Reference proteome</keyword>
<gene>
    <name evidence="6" type="primary">LOC110979587</name>
</gene>
<dbReference type="GO" id="GO:0005737">
    <property type="term" value="C:cytoplasm"/>
    <property type="evidence" value="ECO:0007669"/>
    <property type="project" value="TreeGrafter"/>
</dbReference>
<dbReference type="GeneID" id="110979587"/>
<feature type="compositionally biased region" description="Polar residues" evidence="4">
    <location>
        <begin position="406"/>
        <end position="418"/>
    </location>
</feature>
<dbReference type="RefSeq" id="XP_022091227.1">
    <property type="nucleotide sequence ID" value="XM_022235535.1"/>
</dbReference>
<evidence type="ECO:0000256" key="2">
    <source>
        <dbReference type="ARBA" id="ARBA00023054"/>
    </source>
</evidence>
<evidence type="ECO:0000256" key="1">
    <source>
        <dbReference type="ARBA" id="ARBA00007796"/>
    </source>
</evidence>
<keyword evidence="2 3" id="KW-0175">Coiled coil</keyword>
<evidence type="ECO:0000313" key="5">
    <source>
        <dbReference type="Proteomes" id="UP000694845"/>
    </source>
</evidence>
<dbReference type="PANTHER" id="PTHR19423:SF1">
    <property type="entry name" value="SH3 DOMAIN-BINDING PROTEIN 5"/>
    <property type="match status" value="1"/>
</dbReference>
<feature type="compositionally biased region" description="Polar residues" evidence="4">
    <location>
        <begin position="487"/>
        <end position="503"/>
    </location>
</feature>
<reference evidence="6" key="1">
    <citation type="submission" date="2025-08" db="UniProtKB">
        <authorList>
            <consortium name="RefSeq"/>
        </authorList>
    </citation>
    <scope>IDENTIFICATION</scope>
</reference>
<feature type="coiled-coil region" evidence="3">
    <location>
        <begin position="59"/>
        <end position="86"/>
    </location>
</feature>
<evidence type="ECO:0000256" key="4">
    <source>
        <dbReference type="SAM" id="MobiDB-lite"/>
    </source>
</evidence>
<evidence type="ECO:0000313" key="6">
    <source>
        <dbReference type="RefSeq" id="XP_022091227.1"/>
    </source>
</evidence>
<dbReference type="OrthoDB" id="446789at2759"/>
<feature type="compositionally biased region" description="Basic and acidic residues" evidence="4">
    <location>
        <begin position="466"/>
        <end position="484"/>
    </location>
</feature>
<feature type="compositionally biased region" description="Low complexity" evidence="4">
    <location>
        <begin position="450"/>
        <end position="461"/>
    </location>
</feature>
<proteinExistence type="inferred from homology"/>
<organism evidence="5 6">
    <name type="scientific">Acanthaster planci</name>
    <name type="common">Crown-of-thorns starfish</name>
    <dbReference type="NCBI Taxonomy" id="133434"/>
    <lineage>
        <taxon>Eukaryota</taxon>
        <taxon>Metazoa</taxon>
        <taxon>Echinodermata</taxon>
        <taxon>Eleutherozoa</taxon>
        <taxon>Asterozoa</taxon>
        <taxon>Asteroidea</taxon>
        <taxon>Valvatacea</taxon>
        <taxon>Valvatida</taxon>
        <taxon>Acanthasteridae</taxon>
        <taxon>Acanthaster</taxon>
    </lineage>
</organism>
<feature type="compositionally biased region" description="Polar residues" evidence="4">
    <location>
        <begin position="429"/>
        <end position="448"/>
    </location>
</feature>
<comment type="similarity">
    <text evidence="1">Belongs to the SH3BP5 family.</text>
</comment>
<sequence length="516" mass="57934">MYIYCRAVLKRPIAPALAYPVYIAYRGYPFTPCHLTTRRQSVNMAATATCTEEEIDPRIKLELERLNTATDEINSIELQLDEARASFRQSLTESTQSLNAISKKLGSCIEKARPYYEARQKAKECQQETQKAAVRFERANSMLAAAKEMVDLAEQGLIQDGRKFDANWQEMLNHATMKVGEAEHEKRLSEKEHMTTASEFHKVEQHLKHLQKTLKRTINKSRPYFEMKNKFNQQLEAKKKRVEELQERVTQAKEAYSNALHNLEQISDEIHEHRRYQAAKLGERGMGVGAESSPAPPPETPTSPPAFYRHSYPFEQIPLAHCQETPGSPKGFLPESICRDDLYVRAPKLRMLRRPLSLQESDLSPPDPHAILAAFESVDKLDEMSDTASCYSNDLLDDSVSDGESALSTPGHSRQASFSGKDMLEASVIAQSSQEKGMNETANHNHPLQGSASSEEVSEGSQIKQSTKEQEDPESCNHAKEAPERSGVTQTRQECSSEVSCQTADGEIDEENGSLV</sequence>
<evidence type="ECO:0000256" key="3">
    <source>
        <dbReference type="SAM" id="Coils"/>
    </source>
</evidence>
<dbReference type="GO" id="GO:0004860">
    <property type="term" value="F:protein kinase inhibitor activity"/>
    <property type="evidence" value="ECO:0007669"/>
    <property type="project" value="TreeGrafter"/>
</dbReference>
<dbReference type="KEGG" id="aplc:110979587"/>
<name>A0A8B7YF58_ACAPL</name>
<dbReference type="Proteomes" id="UP000694845">
    <property type="component" value="Unplaced"/>
</dbReference>
<protein>
    <submittedName>
        <fullName evidence="6">Uncharacterized protein LOC110979587</fullName>
    </submittedName>
</protein>